<keyword evidence="2" id="KW-1185">Reference proteome</keyword>
<reference evidence="1 2" key="1">
    <citation type="submission" date="2013-09" db="EMBL/GenBank/DDBJ databases">
        <title>Corchorus capsularis genome sequencing.</title>
        <authorList>
            <person name="Alam M."/>
            <person name="Haque M.S."/>
            <person name="Islam M.S."/>
            <person name="Emdad E.M."/>
            <person name="Islam M.M."/>
            <person name="Ahmed B."/>
            <person name="Halim A."/>
            <person name="Hossen Q.M.M."/>
            <person name="Hossain M.Z."/>
            <person name="Ahmed R."/>
            <person name="Khan M.M."/>
            <person name="Islam R."/>
            <person name="Rashid M.M."/>
            <person name="Khan S.A."/>
            <person name="Rahman M.S."/>
            <person name="Alam M."/>
        </authorList>
    </citation>
    <scope>NUCLEOTIDE SEQUENCE [LARGE SCALE GENOMIC DNA]</scope>
    <source>
        <strain evidence="2">cv. CVL-1</strain>
        <tissue evidence="1">Whole seedling</tissue>
    </source>
</reference>
<accession>A0A1R3GH21</accession>
<comment type="caution">
    <text evidence="1">The sequence shown here is derived from an EMBL/GenBank/DDBJ whole genome shotgun (WGS) entry which is preliminary data.</text>
</comment>
<name>A0A1R3GH21_COCAP</name>
<dbReference type="EMBL" id="AWWV01014375">
    <property type="protein sequence ID" value="OMO57357.1"/>
    <property type="molecule type" value="Genomic_DNA"/>
</dbReference>
<dbReference type="Gramene" id="OMO57357">
    <property type="protein sequence ID" value="OMO57357"/>
    <property type="gene ID" value="CCACVL1_25814"/>
</dbReference>
<proteinExistence type="predicted"/>
<sequence length="33" mass="3759">AKGVYFRVESLLQEDYKQMVETTKSTPGVKVVK</sequence>
<dbReference type="Proteomes" id="UP000188268">
    <property type="component" value="Unassembled WGS sequence"/>
</dbReference>
<feature type="non-terminal residue" evidence="1">
    <location>
        <position position="1"/>
    </location>
</feature>
<organism evidence="1 2">
    <name type="scientific">Corchorus capsularis</name>
    <name type="common">Jute</name>
    <dbReference type="NCBI Taxonomy" id="210143"/>
    <lineage>
        <taxon>Eukaryota</taxon>
        <taxon>Viridiplantae</taxon>
        <taxon>Streptophyta</taxon>
        <taxon>Embryophyta</taxon>
        <taxon>Tracheophyta</taxon>
        <taxon>Spermatophyta</taxon>
        <taxon>Magnoliopsida</taxon>
        <taxon>eudicotyledons</taxon>
        <taxon>Gunneridae</taxon>
        <taxon>Pentapetalae</taxon>
        <taxon>rosids</taxon>
        <taxon>malvids</taxon>
        <taxon>Malvales</taxon>
        <taxon>Malvaceae</taxon>
        <taxon>Grewioideae</taxon>
        <taxon>Apeibeae</taxon>
        <taxon>Corchorus</taxon>
    </lineage>
</organism>
<dbReference type="AlphaFoldDB" id="A0A1R3GH21"/>
<evidence type="ECO:0000313" key="2">
    <source>
        <dbReference type="Proteomes" id="UP000188268"/>
    </source>
</evidence>
<gene>
    <name evidence="1" type="ORF">CCACVL1_25814</name>
</gene>
<protein>
    <submittedName>
        <fullName evidence="1">Uncharacterized protein</fullName>
    </submittedName>
</protein>
<evidence type="ECO:0000313" key="1">
    <source>
        <dbReference type="EMBL" id="OMO57357.1"/>
    </source>
</evidence>